<keyword evidence="2" id="KW-1185">Reference proteome</keyword>
<organism evidence="1 2">
    <name type="scientific">Streptomyces pratisoli</name>
    <dbReference type="NCBI Taxonomy" id="3139917"/>
    <lineage>
        <taxon>Bacteria</taxon>
        <taxon>Bacillati</taxon>
        <taxon>Actinomycetota</taxon>
        <taxon>Actinomycetes</taxon>
        <taxon>Kitasatosporales</taxon>
        <taxon>Streptomycetaceae</taxon>
        <taxon>Streptomyces</taxon>
    </lineage>
</organism>
<evidence type="ECO:0000313" key="1">
    <source>
        <dbReference type="EMBL" id="MEJ8661703.1"/>
    </source>
</evidence>
<sequence>MSKIPVTASQRGLLFIQEAMERKDLYNISFRITFDGEADADALRAALRRLLDLQPTLRTEFALDGGEARARITETGTVPLEVSTSAATGAAWQYLLDEESTAFARLAVDLRTAPLCRFKLLTAPGRSALLCNVHHSVSDGVSMAALLEELSEGYRLATDAPGAAGAAGSDPVERERLLAAELAAQVRATDAAIEAGEAKRLAAGLDRVPPTTLYPLPTRPLNTDFAGADLNLLLGAEERALVERTARELATTPFAVLLACYAALLGEYAGQEQVVVGSPFSTRRTIASHDLAGYFVNTLPLVLPARDVPFDEHVAAVTKVVREAKRFQAVPFDALVAQAEPERSTNRNPLFQCMFAMQDELRTRWEFAGGLHGTVQFVSQQAARFDFWLGATPVEDGLLIEVEYDKDVFPAAYAERFLAEYRQVLFRAGTDPRTPLPRLTAGLATRAVPGFRRAAEGRTEGPGGLVGLVREAAHRHPERLAVTDPHGGGLTYAQLLERTARAAAGLHRRGVRRGDVVAVVPESLADTVVAMLAVLWCGAAYLPVDTTLPADRLAYMISHSRCSLVIGSREVVSDGPERTTVAELRTTGAGAEAPEAADGTDPVYVMFTSGSTGRPKGVLMGQPALVNLLHWQIDALQMGPLTRFLQFAPLGFDVSYQEIFPTLAAGGTVHGLGPVDRRDLARVAALTEQEQLTHVYLPVAVLGAFADAVHDGGHSLASVRHICVSGEQLHLDSRSQRLLDHHERLTLVNLYGPTETHAVTAHVLTGGPDPDRPSHVPIGHTLPGVDTHLLDPDGRPVPPGAVGELYFGGVCPAEGYLHDPERTTAAFLPAPDGTGRVYRTGDLAILAEDGALVFLGRRDSQVKLRGHRIELGELEVAAEKLPSVRAAAGAVHGTGEQAALCLFVLPGPGDDVDARALRDALRAALPPYMVPRHILALDVMPLTDNGKIDRKTLLHRFALGEFAEATVKKPAEGWTPDPAQALVRDVWTQLLGNEPTSADESFFLLGGNSFDVLRLLNTVAERTGTRVPVVEFFRNPTIRALAAHLTHDRGATT</sequence>
<protein>
    <submittedName>
        <fullName evidence="1">Amino acid adenylation domain-containing protein</fullName>
    </submittedName>
</protein>
<comment type="caution">
    <text evidence="1">The sequence shown here is derived from an EMBL/GenBank/DDBJ whole genome shotgun (WGS) entry which is preliminary data.</text>
</comment>
<dbReference type="Proteomes" id="UP001375539">
    <property type="component" value="Unassembled WGS sequence"/>
</dbReference>
<gene>
    <name evidence="1" type="ORF">WKI58_35240</name>
</gene>
<proteinExistence type="predicted"/>
<name>A0ACC6QTF1_9ACTN</name>
<dbReference type="EMBL" id="JBBKAI010000002">
    <property type="protein sequence ID" value="MEJ8661703.1"/>
    <property type="molecule type" value="Genomic_DNA"/>
</dbReference>
<reference evidence="1" key="1">
    <citation type="submission" date="2024-03" db="EMBL/GenBank/DDBJ databases">
        <title>Novel Streptomyces species of biotechnological and ecological value are a feature of Machair soil.</title>
        <authorList>
            <person name="Prole J.R."/>
            <person name="Goodfellow M."/>
            <person name="Allenby N."/>
            <person name="Ward A.C."/>
        </authorList>
    </citation>
    <scope>NUCLEOTIDE SEQUENCE</scope>
    <source>
        <strain evidence="1">MS1.AVA.4</strain>
    </source>
</reference>
<accession>A0ACC6QTF1</accession>
<evidence type="ECO:0000313" key="2">
    <source>
        <dbReference type="Proteomes" id="UP001375539"/>
    </source>
</evidence>